<accession>A0A1G7D140</accession>
<dbReference type="NCBIfam" id="TIGR01200">
    <property type="entry name" value="GLPGLI"/>
    <property type="match status" value="1"/>
</dbReference>
<sequence length="270" mass="31335">MFIFFKPAIFSFTETLNEMKKIYVLVLLCVCSSMVFAQQKVIFHYKFIHNLKGRTGGGLLDQFYQNGQSLEMPKTDQVFKGDTINEGPNKTKVYLNGDNKRLPFILKTPASKSLIYAERIWIKPTVMVVDTFNNFKWRISKETKNIGDVNCTKAETYFRGRNYVAWFKKDNNFRTGPWKFGGLPGIIYEVSDAEGVFNYVLESLEFVDKFPVELKLPEAYKDDLMITHSDFINKWKTIKEEAEKNNDKVGHTFTGSTRQINFVAPLQELY</sequence>
<dbReference type="Proteomes" id="UP000199455">
    <property type="component" value="Unassembled WGS sequence"/>
</dbReference>
<proteinExistence type="predicted"/>
<name>A0A1G7D140_9SPHI</name>
<dbReference type="EMBL" id="FMZH01000022">
    <property type="protein sequence ID" value="SDE45193.1"/>
    <property type="molecule type" value="Genomic_DNA"/>
</dbReference>
<evidence type="ECO:0000313" key="2">
    <source>
        <dbReference type="Proteomes" id="UP000199455"/>
    </source>
</evidence>
<dbReference type="AlphaFoldDB" id="A0A1G7D140"/>
<organism evidence="1 2">
    <name type="scientific">Pedobacter soli</name>
    <dbReference type="NCBI Taxonomy" id="390242"/>
    <lineage>
        <taxon>Bacteria</taxon>
        <taxon>Pseudomonadati</taxon>
        <taxon>Bacteroidota</taxon>
        <taxon>Sphingobacteriia</taxon>
        <taxon>Sphingobacteriales</taxon>
        <taxon>Sphingobacteriaceae</taxon>
        <taxon>Pedobacter</taxon>
    </lineage>
</organism>
<gene>
    <name evidence="1" type="ORF">SAMN04488024_12215</name>
</gene>
<protein>
    <submittedName>
        <fullName evidence="1">GLPGLI family protein</fullName>
    </submittedName>
</protein>
<reference evidence="2" key="1">
    <citation type="submission" date="2016-10" db="EMBL/GenBank/DDBJ databases">
        <authorList>
            <person name="Varghese N."/>
            <person name="Submissions S."/>
        </authorList>
    </citation>
    <scope>NUCLEOTIDE SEQUENCE [LARGE SCALE GENOMIC DNA]</scope>
    <source>
        <strain evidence="2">DSM 18609</strain>
    </source>
</reference>
<evidence type="ECO:0000313" key="1">
    <source>
        <dbReference type="EMBL" id="SDE45193.1"/>
    </source>
</evidence>
<keyword evidence="2" id="KW-1185">Reference proteome</keyword>
<dbReference type="STRING" id="390242.SAMN04488024_12215"/>
<dbReference type="InterPro" id="IPR005901">
    <property type="entry name" value="GLPGLI"/>
</dbReference>